<dbReference type="Proteomes" id="UP000184245">
    <property type="component" value="Unassembled WGS sequence"/>
</dbReference>
<evidence type="ECO:0000313" key="9">
    <source>
        <dbReference type="EMBL" id="SHE94788.1"/>
    </source>
</evidence>
<dbReference type="InterPro" id="IPR000515">
    <property type="entry name" value="MetI-like"/>
</dbReference>
<dbReference type="CDD" id="cd06261">
    <property type="entry name" value="TM_PBP2"/>
    <property type="match status" value="1"/>
</dbReference>
<evidence type="ECO:0000256" key="6">
    <source>
        <dbReference type="ARBA" id="ARBA00023136"/>
    </source>
</evidence>
<keyword evidence="6 7" id="KW-0472">Membrane</keyword>
<dbReference type="Pfam" id="PF00528">
    <property type="entry name" value="BPD_transp_1"/>
    <property type="match status" value="1"/>
</dbReference>
<gene>
    <name evidence="9" type="ORF">SAMN02745158_02038</name>
</gene>
<dbReference type="GO" id="GO:0005886">
    <property type="term" value="C:plasma membrane"/>
    <property type="evidence" value="ECO:0007669"/>
    <property type="project" value="UniProtKB-SubCell"/>
</dbReference>
<organism evidence="9 10">
    <name type="scientific">Lactonifactor longoviformis DSM 17459</name>
    <dbReference type="NCBI Taxonomy" id="1122155"/>
    <lineage>
        <taxon>Bacteria</taxon>
        <taxon>Bacillati</taxon>
        <taxon>Bacillota</taxon>
        <taxon>Clostridia</taxon>
        <taxon>Eubacteriales</taxon>
        <taxon>Clostridiaceae</taxon>
        <taxon>Lactonifactor</taxon>
    </lineage>
</organism>
<evidence type="ECO:0000256" key="5">
    <source>
        <dbReference type="ARBA" id="ARBA00022989"/>
    </source>
</evidence>
<evidence type="ECO:0000259" key="8">
    <source>
        <dbReference type="PROSITE" id="PS50928"/>
    </source>
</evidence>
<comment type="subcellular location">
    <subcellularLocation>
        <location evidence="1 7">Cell membrane</location>
        <topology evidence="1 7">Multi-pass membrane protein</topology>
    </subcellularLocation>
</comment>
<dbReference type="InterPro" id="IPR025966">
    <property type="entry name" value="OppC_N"/>
</dbReference>
<dbReference type="PANTHER" id="PTHR43386:SF1">
    <property type="entry name" value="D,D-DIPEPTIDE TRANSPORT SYSTEM PERMEASE PROTEIN DDPC-RELATED"/>
    <property type="match status" value="1"/>
</dbReference>
<accession>A0A1M4XMW8</accession>
<feature type="domain" description="ABC transmembrane type-1" evidence="8">
    <location>
        <begin position="74"/>
        <end position="263"/>
    </location>
</feature>
<dbReference type="EMBL" id="FQVI01000009">
    <property type="protein sequence ID" value="SHE94788.1"/>
    <property type="molecule type" value="Genomic_DNA"/>
</dbReference>
<dbReference type="InterPro" id="IPR035906">
    <property type="entry name" value="MetI-like_sf"/>
</dbReference>
<proteinExistence type="inferred from homology"/>
<feature type="transmembrane region" description="Helical" evidence="7">
    <location>
        <begin position="76"/>
        <end position="101"/>
    </location>
</feature>
<comment type="similarity">
    <text evidence="7">Belongs to the binding-protein-dependent transport system permease family.</text>
</comment>
<keyword evidence="10" id="KW-1185">Reference proteome</keyword>
<keyword evidence="4 7" id="KW-0812">Transmembrane</keyword>
<dbReference type="GO" id="GO:0055085">
    <property type="term" value="P:transmembrane transport"/>
    <property type="evidence" value="ECO:0007669"/>
    <property type="project" value="InterPro"/>
</dbReference>
<dbReference type="PANTHER" id="PTHR43386">
    <property type="entry name" value="OLIGOPEPTIDE TRANSPORT SYSTEM PERMEASE PROTEIN APPC"/>
    <property type="match status" value="1"/>
</dbReference>
<dbReference type="AlphaFoldDB" id="A0A1M4XMW8"/>
<evidence type="ECO:0000256" key="3">
    <source>
        <dbReference type="ARBA" id="ARBA00022475"/>
    </source>
</evidence>
<keyword evidence="5 7" id="KW-1133">Transmembrane helix</keyword>
<evidence type="ECO:0000256" key="7">
    <source>
        <dbReference type="RuleBase" id="RU363032"/>
    </source>
</evidence>
<feature type="transmembrane region" description="Helical" evidence="7">
    <location>
        <begin position="240"/>
        <end position="263"/>
    </location>
</feature>
<feature type="transmembrane region" description="Helical" evidence="7">
    <location>
        <begin position="195"/>
        <end position="220"/>
    </location>
</feature>
<evidence type="ECO:0000256" key="4">
    <source>
        <dbReference type="ARBA" id="ARBA00022692"/>
    </source>
</evidence>
<sequence>MKEFMHRFLHNKLAVAGSLILLLFLLSAVLAPVIAPFDPYYMDSTAVLMPPGGKHLLGTDNMGRDILSRIIYGSRISLQVSLVSVSIATAAGVFLGVLAGYFGKLTDGIISRVIEIMFAFPEVLLALLIMAILGPSLNNIMIAIGIVYTPIFARITRGAVLTVKESLHVEAARSIGVSDFSIIVRHILPNVLAPILVQITLSLAFAILSEAALSFLGIGVEPDIPSWGIMLNNGKSWIEIAWWVGVFPGIAIALAVLGFNILGDGLRDVLDPRLRNVEN</sequence>
<dbReference type="RefSeq" id="WP_072851304.1">
    <property type="nucleotide sequence ID" value="NZ_FQVI01000009.1"/>
</dbReference>
<dbReference type="SUPFAM" id="SSF161098">
    <property type="entry name" value="MetI-like"/>
    <property type="match status" value="1"/>
</dbReference>
<evidence type="ECO:0000256" key="1">
    <source>
        <dbReference type="ARBA" id="ARBA00004651"/>
    </source>
</evidence>
<keyword evidence="3" id="KW-1003">Cell membrane</keyword>
<evidence type="ECO:0000313" key="10">
    <source>
        <dbReference type="Proteomes" id="UP000184245"/>
    </source>
</evidence>
<evidence type="ECO:0000256" key="2">
    <source>
        <dbReference type="ARBA" id="ARBA00022448"/>
    </source>
</evidence>
<dbReference type="STRING" id="1122155.SAMN02745158_02038"/>
<dbReference type="PROSITE" id="PS50928">
    <property type="entry name" value="ABC_TM1"/>
    <property type="match status" value="1"/>
</dbReference>
<dbReference type="Pfam" id="PF12911">
    <property type="entry name" value="OppC_N"/>
    <property type="match status" value="1"/>
</dbReference>
<dbReference type="InterPro" id="IPR050366">
    <property type="entry name" value="BP-dependent_transpt_permease"/>
</dbReference>
<reference evidence="9 10" key="1">
    <citation type="submission" date="2016-11" db="EMBL/GenBank/DDBJ databases">
        <authorList>
            <person name="Jaros S."/>
            <person name="Januszkiewicz K."/>
            <person name="Wedrychowicz H."/>
        </authorList>
    </citation>
    <scope>NUCLEOTIDE SEQUENCE [LARGE SCALE GENOMIC DNA]</scope>
    <source>
        <strain evidence="9 10">DSM 17459</strain>
    </source>
</reference>
<dbReference type="Gene3D" id="1.10.3720.10">
    <property type="entry name" value="MetI-like"/>
    <property type="match status" value="1"/>
</dbReference>
<dbReference type="OrthoDB" id="9783218at2"/>
<protein>
    <submittedName>
        <fullName evidence="9">Peptide/nickel transport system permease protein</fullName>
    </submittedName>
</protein>
<name>A0A1M4XMW8_9CLOT</name>
<keyword evidence="2 7" id="KW-0813">Transport</keyword>